<comment type="caution">
    <text evidence="2">The sequence shown here is derived from an EMBL/GenBank/DDBJ whole genome shotgun (WGS) entry which is preliminary data.</text>
</comment>
<evidence type="ECO:0000313" key="3">
    <source>
        <dbReference type="Proteomes" id="UP000281343"/>
    </source>
</evidence>
<dbReference type="EMBL" id="RCNT01000001">
    <property type="protein sequence ID" value="RMA44038.1"/>
    <property type="molecule type" value="Genomic_DNA"/>
</dbReference>
<dbReference type="Pfam" id="PF08666">
    <property type="entry name" value="SAF"/>
    <property type="match status" value="1"/>
</dbReference>
<dbReference type="AlphaFoldDB" id="A0A3L9Y9S6"/>
<evidence type="ECO:0000313" key="2">
    <source>
        <dbReference type="EMBL" id="RMA44038.1"/>
    </source>
</evidence>
<dbReference type="Pfam" id="PF16976">
    <property type="entry name" value="RcpC"/>
    <property type="match status" value="1"/>
</dbReference>
<name>A0A3L9Y9S6_9RHOB</name>
<dbReference type="InterPro" id="IPR017592">
    <property type="entry name" value="Pilus_assmbl_Flp-typ_CpaB"/>
</dbReference>
<dbReference type="InterPro" id="IPR031571">
    <property type="entry name" value="RcpC_dom"/>
</dbReference>
<keyword evidence="3" id="KW-1185">Reference proteome</keyword>
<feature type="domain" description="SAF" evidence="1">
    <location>
        <begin position="45"/>
        <end position="113"/>
    </location>
</feature>
<dbReference type="NCBIfam" id="TIGR03177">
    <property type="entry name" value="pilus_cpaB"/>
    <property type="match status" value="1"/>
</dbReference>
<proteinExistence type="predicted"/>
<reference evidence="2 3" key="1">
    <citation type="submission" date="2018-10" db="EMBL/GenBank/DDBJ databases">
        <authorList>
            <person name="Jung H.S."/>
            <person name="Jeon C.O."/>
        </authorList>
    </citation>
    <scope>NUCLEOTIDE SEQUENCE [LARGE SCALE GENOMIC DNA]</scope>
    <source>
        <strain evidence="2 3">MA-7-27</strain>
    </source>
</reference>
<dbReference type="Proteomes" id="UP000281343">
    <property type="component" value="Unassembled WGS sequence"/>
</dbReference>
<dbReference type="RefSeq" id="WP_121896627.1">
    <property type="nucleotide sequence ID" value="NZ_RCNT01000001.1"/>
</dbReference>
<dbReference type="OrthoDB" id="163768at2"/>
<protein>
    <submittedName>
        <fullName evidence="2">Flp pilus assembly protein CpaB</fullName>
    </submittedName>
</protein>
<evidence type="ECO:0000259" key="1">
    <source>
        <dbReference type="SMART" id="SM00858"/>
    </source>
</evidence>
<dbReference type="SMART" id="SM00858">
    <property type="entry name" value="SAF"/>
    <property type="match status" value="1"/>
</dbReference>
<organism evidence="2 3">
    <name type="scientific">Rhodophyticola porphyridii</name>
    <dbReference type="NCBI Taxonomy" id="1852017"/>
    <lineage>
        <taxon>Bacteria</taxon>
        <taxon>Pseudomonadati</taxon>
        <taxon>Pseudomonadota</taxon>
        <taxon>Alphaproteobacteria</taxon>
        <taxon>Rhodobacterales</taxon>
        <taxon>Roseobacteraceae</taxon>
        <taxon>Rhodophyticola</taxon>
    </lineage>
</organism>
<gene>
    <name evidence="2" type="primary">cpaB</name>
    <name evidence="2" type="ORF">D9R08_03775</name>
</gene>
<dbReference type="InterPro" id="IPR013974">
    <property type="entry name" value="SAF"/>
</dbReference>
<accession>A0A3L9Y9S6</accession>
<dbReference type="CDD" id="cd11614">
    <property type="entry name" value="SAF_CpaB_FlgA_like"/>
    <property type="match status" value="1"/>
</dbReference>
<sequence length="273" mass="29376">MRVIFGLVLIVGVALAGFAVYVAQDRFAQYQRALANQSNAIIQTTEVFVVNTQLRYGQVLRPEDVTAVQWPASHVPFGAFTSQEDLFPAGTDELRTVLRVMERDEPVLISKVTAPGEDAGVASRLGAGMRAFALSVDVASGVSGFLRPGDRVDVYWTGTSRGENVTRLIRSNVQIIAIDQIADEDRNNPTIARTITVEAPPEEIAALAHAQSTGRLTLALVGVGDDTISETVEINQDQLLGIVAVEQEAGPRICTVRNRRGGEVVVIPVPCTN</sequence>